<reference evidence="2 3" key="1">
    <citation type="submission" date="2024-03" db="EMBL/GenBank/DDBJ databases">
        <title>Novel species of the genus Variovorax.</title>
        <authorList>
            <person name="Liu Q."/>
            <person name="Xin Y.-H."/>
        </authorList>
    </citation>
    <scope>NUCLEOTIDE SEQUENCE [LARGE SCALE GENOMIC DNA]</scope>
    <source>
        <strain evidence="2 3">KACC 18899</strain>
    </source>
</reference>
<feature type="coiled-coil region" evidence="1">
    <location>
        <begin position="187"/>
        <end position="214"/>
    </location>
</feature>
<comment type="caution">
    <text evidence="2">The sequence shown here is derived from an EMBL/GenBank/DDBJ whole genome shotgun (WGS) entry which is preliminary data.</text>
</comment>
<evidence type="ECO:0000313" key="3">
    <source>
        <dbReference type="Proteomes" id="UP001365846"/>
    </source>
</evidence>
<dbReference type="RefSeq" id="WP_340358089.1">
    <property type="nucleotide sequence ID" value="NZ_JBBKZU010000007.1"/>
</dbReference>
<evidence type="ECO:0008006" key="4">
    <source>
        <dbReference type="Google" id="ProtNLM"/>
    </source>
</evidence>
<accession>A0ABU8VIW5</accession>
<protein>
    <recommendedName>
        <fullName evidence="4">Plasmid replication DNA-binding protein KfrA</fullName>
    </recommendedName>
</protein>
<evidence type="ECO:0000313" key="2">
    <source>
        <dbReference type="EMBL" id="MEJ8812839.1"/>
    </source>
</evidence>
<gene>
    <name evidence="2" type="ORF">WKW77_17265</name>
</gene>
<evidence type="ECO:0000256" key="1">
    <source>
        <dbReference type="SAM" id="Coils"/>
    </source>
</evidence>
<proteinExistence type="predicted"/>
<keyword evidence="1" id="KW-0175">Coiled coil</keyword>
<name>A0ABU8VIW5_9BURK</name>
<sequence length="286" mass="31252">MNKGLSCRLAHKQLIIGLFGNQNYVHRMSDSDLVWPPSAMLDRRTPSPAETSSISPPWPSTCTLAELGRILTMTHGPQAPSESTLKKWNAMGIFADCRSDGASDMVEADSSFTRESLRRPRRAGRPGLALHTELALQRVRDQWPHLTHTDTQAIVELAVARTADRLQSAVERLRPSGAATEVPSAAANRADATLEKIEVQLAALHEEMVAVKRELAQFSALRNNLITRLDEAVARAQDALSGRTPGVGPDPLVEARRDRDMGVLKSMIGDMLEALERIENRGGPAS</sequence>
<dbReference type="Proteomes" id="UP001365846">
    <property type="component" value="Unassembled WGS sequence"/>
</dbReference>
<dbReference type="EMBL" id="JBBKZU010000007">
    <property type="protein sequence ID" value="MEJ8812839.1"/>
    <property type="molecule type" value="Genomic_DNA"/>
</dbReference>
<organism evidence="2 3">
    <name type="scientific">Variovorax ureilyticus</name>
    <dbReference type="NCBI Taxonomy" id="1836198"/>
    <lineage>
        <taxon>Bacteria</taxon>
        <taxon>Pseudomonadati</taxon>
        <taxon>Pseudomonadota</taxon>
        <taxon>Betaproteobacteria</taxon>
        <taxon>Burkholderiales</taxon>
        <taxon>Comamonadaceae</taxon>
        <taxon>Variovorax</taxon>
    </lineage>
</organism>
<keyword evidence="3" id="KW-1185">Reference proteome</keyword>